<keyword evidence="2" id="KW-0964">Secreted</keyword>
<feature type="domain" description="Gram-positive cocci surface proteins LPxTG" evidence="8">
    <location>
        <begin position="351"/>
        <end position="387"/>
    </location>
</feature>
<name>A0ABS4VDV2_9ACTN</name>
<keyword evidence="6" id="KW-1133">Transmembrane helix</keyword>
<protein>
    <recommendedName>
        <fullName evidence="8">Gram-positive cocci surface proteins LPxTG domain-containing protein</fullName>
    </recommendedName>
</protein>
<proteinExistence type="predicted"/>
<feature type="signal peptide" evidence="7">
    <location>
        <begin position="1"/>
        <end position="28"/>
    </location>
</feature>
<evidence type="ECO:0000256" key="6">
    <source>
        <dbReference type="SAM" id="Phobius"/>
    </source>
</evidence>
<evidence type="ECO:0000256" key="7">
    <source>
        <dbReference type="SAM" id="SignalP"/>
    </source>
</evidence>
<dbReference type="NCBIfam" id="NF040603">
    <property type="entry name" value="choice_anch_P"/>
    <property type="match status" value="1"/>
</dbReference>
<evidence type="ECO:0000256" key="3">
    <source>
        <dbReference type="ARBA" id="ARBA00022729"/>
    </source>
</evidence>
<sequence>MNSNTFRLAALAVAAVPVALLAAVPAQAATATIPATPAGSHGKASAVVLRAGLDVSLVKNSAHVPLEATLNEVQAPASAERTALGVELDGVEGGRPVRLLKADVATADATVDGRRAEGYSTLVKARVHVPGLPLLPLIEVRKVTAKALCEVGRKPVAESNVLGHVEVLGKKVRATSGGTTRVEVPGVGEVTLDLSQTRTTTRTAAATALRLRVSVNPLKLNVAGVRGEVTLAGATCETPKGGGSHGGGSGDGGSEHGGSTDGGSDGGSTDGGSTDGGSDGGGSDSGGSAGGGDAGASGTAGTTGGSGDTGGSGGDTGGAGETAGTGGKGDGGGVKPQTGSEPAASAAGGGLAETGSSSSTPYIAGGAALLLAVGAGATVVARRRAQD</sequence>
<keyword evidence="3 7" id="KW-0732">Signal</keyword>
<feature type="chain" id="PRO_5045913894" description="Gram-positive cocci surface proteins LPxTG domain-containing protein" evidence="7">
    <location>
        <begin position="29"/>
        <end position="387"/>
    </location>
</feature>
<dbReference type="InterPro" id="IPR019931">
    <property type="entry name" value="LPXTG_anchor"/>
</dbReference>
<feature type="compositionally biased region" description="Gly residues" evidence="5">
    <location>
        <begin position="240"/>
        <end position="295"/>
    </location>
</feature>
<reference evidence="9 10" key="1">
    <citation type="submission" date="2021-03" db="EMBL/GenBank/DDBJ databases">
        <title>Sequencing the genomes of 1000 actinobacteria strains.</title>
        <authorList>
            <person name="Klenk H.-P."/>
        </authorList>
    </citation>
    <scope>NUCLEOTIDE SEQUENCE [LARGE SCALE GENOMIC DNA]</scope>
    <source>
        <strain evidence="9 10">DSM 40843</strain>
    </source>
</reference>
<dbReference type="NCBIfam" id="NF041528">
    <property type="entry name" value="strep_LAETG"/>
    <property type="match status" value="1"/>
</dbReference>
<dbReference type="Proteomes" id="UP001519311">
    <property type="component" value="Unassembled WGS sequence"/>
</dbReference>
<feature type="compositionally biased region" description="Low complexity" evidence="5">
    <location>
        <begin position="353"/>
        <end position="362"/>
    </location>
</feature>
<organism evidence="9 10">
    <name type="scientific">Streptomyces clavifer</name>
    <dbReference type="NCBI Taxonomy" id="68188"/>
    <lineage>
        <taxon>Bacteria</taxon>
        <taxon>Bacillati</taxon>
        <taxon>Actinomycetota</taxon>
        <taxon>Actinomycetes</taxon>
        <taxon>Kitasatosporales</taxon>
        <taxon>Streptomycetaceae</taxon>
        <taxon>Streptomyces</taxon>
    </lineage>
</organism>
<dbReference type="RefSeq" id="WP_209470761.1">
    <property type="nucleotide sequence ID" value="NZ_BMWJ01000022.1"/>
</dbReference>
<evidence type="ECO:0000313" key="10">
    <source>
        <dbReference type="Proteomes" id="UP001519311"/>
    </source>
</evidence>
<feature type="transmembrane region" description="Helical" evidence="6">
    <location>
        <begin position="362"/>
        <end position="381"/>
    </location>
</feature>
<evidence type="ECO:0000256" key="5">
    <source>
        <dbReference type="SAM" id="MobiDB-lite"/>
    </source>
</evidence>
<evidence type="ECO:0000256" key="2">
    <source>
        <dbReference type="ARBA" id="ARBA00022525"/>
    </source>
</evidence>
<keyword evidence="6" id="KW-0812">Transmembrane</keyword>
<feature type="region of interest" description="Disordered" evidence="5">
    <location>
        <begin position="234"/>
        <end position="362"/>
    </location>
</feature>
<evidence type="ECO:0000256" key="4">
    <source>
        <dbReference type="ARBA" id="ARBA00023088"/>
    </source>
</evidence>
<evidence type="ECO:0000256" key="1">
    <source>
        <dbReference type="ARBA" id="ARBA00022512"/>
    </source>
</evidence>
<feature type="compositionally biased region" description="Gly residues" evidence="5">
    <location>
        <begin position="301"/>
        <end position="334"/>
    </location>
</feature>
<keyword evidence="10" id="KW-1185">Reference proteome</keyword>
<evidence type="ECO:0000259" key="8">
    <source>
        <dbReference type="PROSITE" id="PS50847"/>
    </source>
</evidence>
<dbReference type="InterPro" id="IPR048202">
    <property type="entry name" value="SCO1860-like"/>
</dbReference>
<accession>A0ABS4VDV2</accession>
<keyword evidence="1" id="KW-0134">Cell wall</keyword>
<dbReference type="NCBIfam" id="NF041527">
    <property type="entry name" value="SCO1860_LAETG"/>
    <property type="match status" value="1"/>
</dbReference>
<dbReference type="EMBL" id="JAGINS010000001">
    <property type="protein sequence ID" value="MBP2362097.1"/>
    <property type="molecule type" value="Genomic_DNA"/>
</dbReference>
<comment type="caution">
    <text evidence="9">The sequence shown here is derived from an EMBL/GenBank/DDBJ whole genome shotgun (WGS) entry which is preliminary data.</text>
</comment>
<dbReference type="PROSITE" id="PS50847">
    <property type="entry name" value="GRAM_POS_ANCHORING"/>
    <property type="match status" value="1"/>
</dbReference>
<gene>
    <name evidence="9" type="ORF">JOF59_004497</name>
</gene>
<keyword evidence="6" id="KW-0472">Membrane</keyword>
<evidence type="ECO:0000313" key="9">
    <source>
        <dbReference type="EMBL" id="MBP2362097.1"/>
    </source>
</evidence>
<keyword evidence="4" id="KW-0572">Peptidoglycan-anchor</keyword>